<evidence type="ECO:0000259" key="1">
    <source>
        <dbReference type="Pfam" id="PF02627"/>
    </source>
</evidence>
<dbReference type="STRING" id="1454373.ACMU_09920"/>
<sequence length="152" mass="16889">MEPRMDYWAAAPELGKALVALNMAVESSGLEQSLLHLVKLRASQINGCAFCTDMHTREARKDGETEQRLYLTAVWHDSFLFSDREKAALEWTEALTKLGDHSPDDALFAKVEAQFPGAEMVKLTMLVNMINAWNRLGIAFRSVHAAPAEIAA</sequence>
<dbReference type="NCBIfam" id="TIGR00778">
    <property type="entry name" value="ahpD_dom"/>
    <property type="match status" value="1"/>
</dbReference>
<dbReference type="InterPro" id="IPR029032">
    <property type="entry name" value="AhpD-like"/>
</dbReference>
<dbReference type="PANTHER" id="PTHR34846:SF10">
    <property type="entry name" value="CYTOPLASMIC PROTEIN"/>
    <property type="match status" value="1"/>
</dbReference>
<dbReference type="InterPro" id="IPR003779">
    <property type="entry name" value="CMD-like"/>
</dbReference>
<keyword evidence="2" id="KW-0560">Oxidoreductase</keyword>
<feature type="domain" description="Carboxymuconolactone decarboxylase-like" evidence="1">
    <location>
        <begin position="12"/>
        <end position="94"/>
    </location>
</feature>
<dbReference type="GO" id="GO:0051920">
    <property type="term" value="F:peroxiredoxin activity"/>
    <property type="evidence" value="ECO:0007669"/>
    <property type="project" value="InterPro"/>
</dbReference>
<dbReference type="SUPFAM" id="SSF69118">
    <property type="entry name" value="AhpD-like"/>
    <property type="match status" value="1"/>
</dbReference>
<dbReference type="OrthoDB" id="9801997at2"/>
<dbReference type="RefSeq" id="WP_035258796.1">
    <property type="nucleotide sequence ID" value="NZ_JFKE01000003.1"/>
</dbReference>
<accession>A0A037ZMM5</accession>
<dbReference type="Proteomes" id="UP000026249">
    <property type="component" value="Unassembled WGS sequence"/>
</dbReference>
<reference evidence="2 3" key="1">
    <citation type="submission" date="2014-03" db="EMBL/GenBank/DDBJ databases">
        <title>Draft Genome Sequence of Actibacterium mucosum KCTC 23349, a Marine Alphaproteobacterium with Complex Ionic Requirements Isolated from Mediterranean Seawater at Malvarrosa Beach, Valencia, Spain.</title>
        <authorList>
            <person name="Arahal D.R."/>
            <person name="Shao Z."/>
            <person name="Lai Q."/>
            <person name="Pujalte M.J."/>
        </authorList>
    </citation>
    <scope>NUCLEOTIDE SEQUENCE [LARGE SCALE GENOMIC DNA]</scope>
    <source>
        <strain evidence="2 3">KCTC 23349</strain>
    </source>
</reference>
<dbReference type="InterPro" id="IPR004675">
    <property type="entry name" value="AhpD_core"/>
</dbReference>
<name>A0A037ZMM5_9RHOB</name>
<dbReference type="AlphaFoldDB" id="A0A037ZMM5"/>
<keyword evidence="2" id="KW-0575">Peroxidase</keyword>
<keyword evidence="3" id="KW-1185">Reference proteome</keyword>
<organism evidence="2 3">
    <name type="scientific">Actibacterium mucosum KCTC 23349</name>
    <dbReference type="NCBI Taxonomy" id="1454373"/>
    <lineage>
        <taxon>Bacteria</taxon>
        <taxon>Pseudomonadati</taxon>
        <taxon>Pseudomonadota</taxon>
        <taxon>Alphaproteobacteria</taxon>
        <taxon>Rhodobacterales</taxon>
        <taxon>Roseobacteraceae</taxon>
        <taxon>Actibacterium</taxon>
    </lineage>
</organism>
<dbReference type="Gene3D" id="1.20.1290.10">
    <property type="entry name" value="AhpD-like"/>
    <property type="match status" value="1"/>
</dbReference>
<evidence type="ECO:0000313" key="3">
    <source>
        <dbReference type="Proteomes" id="UP000026249"/>
    </source>
</evidence>
<evidence type="ECO:0000313" key="2">
    <source>
        <dbReference type="EMBL" id="KAJ56066.1"/>
    </source>
</evidence>
<dbReference type="PANTHER" id="PTHR34846">
    <property type="entry name" value="4-CARBOXYMUCONOLACTONE DECARBOXYLASE FAMILY PROTEIN (AFU_ORTHOLOGUE AFUA_6G11590)"/>
    <property type="match status" value="1"/>
</dbReference>
<comment type="caution">
    <text evidence="2">The sequence shown here is derived from an EMBL/GenBank/DDBJ whole genome shotgun (WGS) entry which is preliminary data.</text>
</comment>
<dbReference type="EMBL" id="JFKE01000003">
    <property type="protein sequence ID" value="KAJ56066.1"/>
    <property type="molecule type" value="Genomic_DNA"/>
</dbReference>
<proteinExistence type="predicted"/>
<protein>
    <submittedName>
        <fullName evidence="2">Alkylhydroperoxidase</fullName>
    </submittedName>
</protein>
<gene>
    <name evidence="2" type="ORF">ACMU_09920</name>
</gene>
<dbReference type="Pfam" id="PF02627">
    <property type="entry name" value="CMD"/>
    <property type="match status" value="1"/>
</dbReference>